<keyword evidence="3 4" id="KW-0472">Membrane</keyword>
<feature type="transmembrane region" description="Helical" evidence="4">
    <location>
        <begin position="182"/>
        <end position="202"/>
    </location>
</feature>
<dbReference type="EMBL" id="AP025297">
    <property type="protein sequence ID" value="BDD01966.1"/>
    <property type="molecule type" value="Genomic_DNA"/>
</dbReference>
<keyword evidence="1 4" id="KW-0812">Transmembrane</keyword>
<feature type="transmembrane region" description="Helical" evidence="4">
    <location>
        <begin position="260"/>
        <end position="278"/>
    </location>
</feature>
<keyword evidence="5" id="KW-0614">Plasmid</keyword>
<feature type="transmembrane region" description="Helical" evidence="4">
    <location>
        <begin position="384"/>
        <end position="403"/>
    </location>
</feature>
<accession>A0ABM7VLU4</accession>
<dbReference type="RefSeq" id="WP_338399262.1">
    <property type="nucleotide sequence ID" value="NZ_AP025297.1"/>
</dbReference>
<evidence type="ECO:0008006" key="7">
    <source>
        <dbReference type="Google" id="ProtNLM"/>
    </source>
</evidence>
<dbReference type="Gene3D" id="1.20.1250.20">
    <property type="entry name" value="MFS general substrate transporter like domains"/>
    <property type="match status" value="1"/>
</dbReference>
<protein>
    <recommendedName>
        <fullName evidence="7">MFS transporter</fullName>
    </recommendedName>
</protein>
<keyword evidence="6" id="KW-1185">Reference proteome</keyword>
<feature type="transmembrane region" description="Helical" evidence="4">
    <location>
        <begin position="150"/>
        <end position="170"/>
    </location>
</feature>
<evidence type="ECO:0000313" key="5">
    <source>
        <dbReference type="EMBL" id="BDD01966.1"/>
    </source>
</evidence>
<dbReference type="CDD" id="cd06174">
    <property type="entry name" value="MFS"/>
    <property type="match status" value="1"/>
</dbReference>
<dbReference type="InterPro" id="IPR036259">
    <property type="entry name" value="MFS_trans_sf"/>
</dbReference>
<dbReference type="SUPFAM" id="SSF103473">
    <property type="entry name" value="MFS general substrate transporter"/>
    <property type="match status" value="1"/>
</dbReference>
<sequence>MKEKILNEWKAFKSLPKQVRVLLETNMMYAFVLPIVELFVGAYIMRSSSNPTLVIKYQMALYTGIPITFLLNGYLLRYVDIRKLYSVGMLLSGVSMTVMMQLKEMNTTGIMMAGLIMGCSYGLFWSNRDFLALETTNDDNRNYYYGIETFFYTICFIVVPAVIGAFLGQAEQGLLGSIDIQTGYHLVTGLVFILTIIASIVIHADKFHNPKQKRFIYFKFEKLWNKLLLLSGLKGLVQGYLVTAPAILIMKLLGDESTLGTVQAFSGIATAILLYYLGRKTKPKHRLIILSVGIMIFLVGTLFNAYWFSGFGVIAFVLCKVLFMPLHDIAYFPIQMRVIDVVSAKEKRNEFAYIFNHEFGLYIGRIFGLGMYIVLATYVSENFALRYALVVVAAIQVLSIPMAKNIIKDSKSSDQEKLVQYEEETI</sequence>
<evidence type="ECO:0000256" key="1">
    <source>
        <dbReference type="ARBA" id="ARBA00022692"/>
    </source>
</evidence>
<evidence type="ECO:0000256" key="2">
    <source>
        <dbReference type="ARBA" id="ARBA00022989"/>
    </source>
</evidence>
<feature type="transmembrane region" description="Helical" evidence="4">
    <location>
        <begin position="84"/>
        <end position="102"/>
    </location>
</feature>
<reference evidence="5 6" key="1">
    <citation type="submission" date="2021-12" db="EMBL/GenBank/DDBJ databases">
        <title>Genome sequencing of bacteria with rrn-lacking chromosome and rrn-plasmid.</title>
        <authorList>
            <person name="Anda M."/>
            <person name="Iwasaki W."/>
        </authorList>
    </citation>
    <scope>NUCLEOTIDE SEQUENCE [LARGE SCALE GENOMIC DNA]</scope>
    <source>
        <strain evidence="5 6">NBRC 101262</strain>
        <plasmid evidence="5 6">pPP5</plasmid>
    </source>
</reference>
<feature type="transmembrane region" description="Helical" evidence="4">
    <location>
        <begin position="313"/>
        <end position="334"/>
    </location>
</feature>
<evidence type="ECO:0000256" key="4">
    <source>
        <dbReference type="SAM" id="Phobius"/>
    </source>
</evidence>
<dbReference type="Pfam" id="PF07690">
    <property type="entry name" value="MFS_1"/>
    <property type="match status" value="1"/>
</dbReference>
<evidence type="ECO:0000313" key="6">
    <source>
        <dbReference type="Proteomes" id="UP001354989"/>
    </source>
</evidence>
<feature type="transmembrane region" description="Helical" evidence="4">
    <location>
        <begin position="21"/>
        <end position="45"/>
    </location>
</feature>
<proteinExistence type="predicted"/>
<gene>
    <name evidence="5" type="ORF">PEPS_42460</name>
</gene>
<geneLocation type="plasmid" evidence="5 6">
    <name>pPP5</name>
</geneLocation>
<dbReference type="Proteomes" id="UP001354989">
    <property type="component" value="Plasmid pPP5"/>
</dbReference>
<feature type="transmembrane region" description="Helical" evidence="4">
    <location>
        <begin position="57"/>
        <end position="77"/>
    </location>
</feature>
<dbReference type="InterPro" id="IPR011701">
    <property type="entry name" value="MFS"/>
</dbReference>
<keyword evidence="2 4" id="KW-1133">Transmembrane helix</keyword>
<evidence type="ECO:0000256" key="3">
    <source>
        <dbReference type="ARBA" id="ARBA00023136"/>
    </source>
</evidence>
<feature type="transmembrane region" description="Helical" evidence="4">
    <location>
        <begin position="108"/>
        <end position="125"/>
    </location>
</feature>
<organism evidence="5 6">
    <name type="scientific">Persicobacter psychrovividus</name>
    <dbReference type="NCBI Taxonomy" id="387638"/>
    <lineage>
        <taxon>Bacteria</taxon>
        <taxon>Pseudomonadati</taxon>
        <taxon>Bacteroidota</taxon>
        <taxon>Cytophagia</taxon>
        <taxon>Cytophagales</taxon>
        <taxon>Persicobacteraceae</taxon>
        <taxon>Persicobacter</taxon>
    </lineage>
</organism>
<feature type="transmembrane region" description="Helical" evidence="4">
    <location>
        <begin position="223"/>
        <end position="248"/>
    </location>
</feature>
<feature type="transmembrane region" description="Helical" evidence="4">
    <location>
        <begin position="355"/>
        <end position="378"/>
    </location>
</feature>
<name>A0ABM7VLU4_9BACT</name>
<feature type="transmembrane region" description="Helical" evidence="4">
    <location>
        <begin position="287"/>
        <end position="307"/>
    </location>
</feature>